<dbReference type="PANTHER" id="PTHR43877">
    <property type="entry name" value="AMINOALKYLPHOSPHONATE N-ACETYLTRANSFERASE-RELATED-RELATED"/>
    <property type="match status" value="1"/>
</dbReference>
<gene>
    <name evidence="4" type="ORF">Aud_002394</name>
</gene>
<reference evidence="4" key="1">
    <citation type="journal article" date="2015" name="Genome Announc.">
        <title>Draft Genome Sequence of the Pathogenic Filamentous Fungus Aspergillus udagawae Strain IFM 46973T.</title>
        <authorList>
            <person name="Kusuya Y."/>
            <person name="Takahashi-Nakaguchi A."/>
            <person name="Takahashi H."/>
            <person name="Yaguchi T."/>
        </authorList>
    </citation>
    <scope>NUCLEOTIDE SEQUENCE</scope>
    <source>
        <strain evidence="4">IFM 46973</strain>
    </source>
</reference>
<dbReference type="InterPro" id="IPR016181">
    <property type="entry name" value="Acyl_CoA_acyltransferase"/>
</dbReference>
<dbReference type="RefSeq" id="XP_043143299.1">
    <property type="nucleotide sequence ID" value="XM_043287364.1"/>
</dbReference>
<name>A0A8E0QNT0_9EURO</name>
<dbReference type="EMBL" id="BBXM02000002">
    <property type="protein sequence ID" value="GIC86033.1"/>
    <property type="molecule type" value="Genomic_DNA"/>
</dbReference>
<evidence type="ECO:0000259" key="3">
    <source>
        <dbReference type="PROSITE" id="PS51186"/>
    </source>
</evidence>
<keyword evidence="1" id="KW-0808">Transferase</keyword>
<evidence type="ECO:0000313" key="4">
    <source>
        <dbReference type="EMBL" id="GIC86033.1"/>
    </source>
</evidence>
<evidence type="ECO:0000313" key="5">
    <source>
        <dbReference type="Proteomes" id="UP000036893"/>
    </source>
</evidence>
<dbReference type="CDD" id="cd04301">
    <property type="entry name" value="NAT_SF"/>
    <property type="match status" value="1"/>
</dbReference>
<comment type="caution">
    <text evidence="4">The sequence shown here is derived from an EMBL/GenBank/DDBJ whole genome shotgun (WGS) entry which is preliminary data.</text>
</comment>
<dbReference type="Gene3D" id="3.40.630.30">
    <property type="match status" value="1"/>
</dbReference>
<dbReference type="Proteomes" id="UP000036893">
    <property type="component" value="Unassembled WGS sequence"/>
</dbReference>
<dbReference type="AlphaFoldDB" id="A0A8E0QNT0"/>
<protein>
    <recommendedName>
        <fullName evidence="3">N-acetyltransferase domain-containing protein</fullName>
    </recommendedName>
</protein>
<evidence type="ECO:0000256" key="2">
    <source>
        <dbReference type="ARBA" id="ARBA00023315"/>
    </source>
</evidence>
<reference evidence="4" key="2">
    <citation type="submission" date="2021-01" db="EMBL/GenBank/DDBJ databases">
        <title>Pan-genome distribution and transcriptional activeness of fungal secondary metabolism genes in Aspergillus section Fumigati.</title>
        <authorList>
            <person name="Takahashi H."/>
            <person name="Umemura M."/>
            <person name="Ninomiya A."/>
            <person name="Kusuya Y."/>
            <person name="Urayama S."/>
            <person name="Shimizu M."/>
            <person name="Watanabe A."/>
            <person name="Kamei K."/>
            <person name="Yaguchi T."/>
            <person name="Hagiwara D."/>
        </authorList>
    </citation>
    <scope>NUCLEOTIDE SEQUENCE</scope>
    <source>
        <strain evidence="4">IFM 46973</strain>
    </source>
</reference>
<dbReference type="GeneID" id="66989870"/>
<accession>A0A8E0QNT0</accession>
<sequence length="150" mass="16529">MTTTILIRSDAFDRPEVQHLLHHHFTELRSQGRPETSFALDLTAFQNPSIALYTAWEGDSLLGCGALKELSPTHGEIKSMRTVQGHLRKGVAKAILKHIIAEAREREYHSLSLETGTDGRFEALGSCIWGWGLSSAGLLGDIAVVMIICF</sequence>
<dbReference type="GO" id="GO:0016747">
    <property type="term" value="F:acyltransferase activity, transferring groups other than amino-acyl groups"/>
    <property type="evidence" value="ECO:0007669"/>
    <property type="project" value="InterPro"/>
</dbReference>
<dbReference type="InterPro" id="IPR050832">
    <property type="entry name" value="Bact_Acetyltransf"/>
</dbReference>
<dbReference type="PROSITE" id="PS51186">
    <property type="entry name" value="GNAT"/>
    <property type="match status" value="1"/>
</dbReference>
<dbReference type="PANTHER" id="PTHR43877:SF5">
    <property type="entry name" value="BLL8307 PROTEIN"/>
    <property type="match status" value="1"/>
</dbReference>
<organism evidence="4 5">
    <name type="scientific">Aspergillus udagawae</name>
    <dbReference type="NCBI Taxonomy" id="91492"/>
    <lineage>
        <taxon>Eukaryota</taxon>
        <taxon>Fungi</taxon>
        <taxon>Dikarya</taxon>
        <taxon>Ascomycota</taxon>
        <taxon>Pezizomycotina</taxon>
        <taxon>Eurotiomycetes</taxon>
        <taxon>Eurotiomycetidae</taxon>
        <taxon>Eurotiales</taxon>
        <taxon>Aspergillaceae</taxon>
        <taxon>Aspergillus</taxon>
        <taxon>Aspergillus subgen. Fumigati</taxon>
    </lineage>
</organism>
<feature type="domain" description="N-acetyltransferase" evidence="3">
    <location>
        <begin position="5"/>
        <end position="150"/>
    </location>
</feature>
<keyword evidence="2" id="KW-0012">Acyltransferase</keyword>
<dbReference type="InterPro" id="IPR000182">
    <property type="entry name" value="GNAT_dom"/>
</dbReference>
<proteinExistence type="predicted"/>
<dbReference type="SUPFAM" id="SSF55729">
    <property type="entry name" value="Acyl-CoA N-acyltransferases (Nat)"/>
    <property type="match status" value="1"/>
</dbReference>
<dbReference type="Pfam" id="PF00583">
    <property type="entry name" value="Acetyltransf_1"/>
    <property type="match status" value="1"/>
</dbReference>
<evidence type="ECO:0000256" key="1">
    <source>
        <dbReference type="ARBA" id="ARBA00022679"/>
    </source>
</evidence>